<dbReference type="Gene3D" id="3.40.30.10">
    <property type="entry name" value="Glutaredoxin"/>
    <property type="match status" value="1"/>
</dbReference>
<dbReference type="GO" id="GO:0034599">
    <property type="term" value="P:cellular response to oxidative stress"/>
    <property type="evidence" value="ECO:0007669"/>
    <property type="project" value="TreeGrafter"/>
</dbReference>
<dbReference type="EC" id="1.11.1.24" evidence="2"/>
<dbReference type="InterPro" id="IPR036249">
    <property type="entry name" value="Thioredoxin-like_sf"/>
</dbReference>
<feature type="domain" description="Thioredoxin" evidence="12">
    <location>
        <begin position="26"/>
        <end position="172"/>
    </location>
</feature>
<dbReference type="CDD" id="cd03017">
    <property type="entry name" value="PRX_BCP"/>
    <property type="match status" value="1"/>
</dbReference>
<reference evidence="13 14" key="1">
    <citation type="submission" date="2023-10" db="EMBL/GenBank/DDBJ databases">
        <title>Rubellicoccus peritrichatus gen. nov., sp. nov., isolated from an algae of coral reef tank.</title>
        <authorList>
            <person name="Luo J."/>
        </authorList>
    </citation>
    <scope>NUCLEOTIDE SEQUENCE [LARGE SCALE GENOMIC DNA]</scope>
    <source>
        <strain evidence="13 14">CR14</strain>
    </source>
</reference>
<dbReference type="RefSeq" id="WP_317834060.1">
    <property type="nucleotide sequence ID" value="NZ_CP136920.1"/>
</dbReference>
<keyword evidence="14" id="KW-1185">Reference proteome</keyword>
<accession>A0AAQ3L9Z9</accession>
<dbReference type="EMBL" id="CP136920">
    <property type="protein sequence ID" value="WOO41576.1"/>
    <property type="molecule type" value="Genomic_DNA"/>
</dbReference>
<keyword evidence="4" id="KW-0049">Antioxidant</keyword>
<name>A0AAQ3L9Z9_9BACT</name>
<comment type="similarity">
    <text evidence="9">Belongs to the peroxiredoxin family. BCP/PrxQ subfamily.</text>
</comment>
<dbReference type="InterPro" id="IPR050924">
    <property type="entry name" value="Peroxiredoxin_BCP/PrxQ"/>
</dbReference>
<dbReference type="InterPro" id="IPR013766">
    <property type="entry name" value="Thioredoxin_domain"/>
</dbReference>
<keyword evidence="3 13" id="KW-0575">Peroxidase</keyword>
<evidence type="ECO:0000313" key="14">
    <source>
        <dbReference type="Proteomes" id="UP001304300"/>
    </source>
</evidence>
<evidence type="ECO:0000256" key="4">
    <source>
        <dbReference type="ARBA" id="ARBA00022862"/>
    </source>
</evidence>
<dbReference type="Proteomes" id="UP001304300">
    <property type="component" value="Chromosome"/>
</dbReference>
<keyword evidence="7" id="KW-0676">Redox-active center</keyword>
<keyword evidence="5 13" id="KW-0560">Oxidoreductase</keyword>
<evidence type="ECO:0000313" key="13">
    <source>
        <dbReference type="EMBL" id="WOO41576.1"/>
    </source>
</evidence>
<evidence type="ECO:0000256" key="8">
    <source>
        <dbReference type="ARBA" id="ARBA00032824"/>
    </source>
</evidence>
<dbReference type="AlphaFoldDB" id="A0AAQ3L9Z9"/>
<dbReference type="SUPFAM" id="SSF52833">
    <property type="entry name" value="Thioredoxin-like"/>
    <property type="match status" value="1"/>
</dbReference>
<dbReference type="GO" id="GO:0005737">
    <property type="term" value="C:cytoplasm"/>
    <property type="evidence" value="ECO:0007669"/>
    <property type="project" value="TreeGrafter"/>
</dbReference>
<evidence type="ECO:0000256" key="3">
    <source>
        <dbReference type="ARBA" id="ARBA00022559"/>
    </source>
</evidence>
<comment type="function">
    <text evidence="1">Thiol-specific peroxidase that catalyzes the reduction of hydrogen peroxide and organic hydroperoxides to water and alcohols, respectively. Plays a role in cell protection against oxidative stress by detoxifying peroxides and as sensor of hydrogen peroxide-mediated signaling events.</text>
</comment>
<evidence type="ECO:0000256" key="1">
    <source>
        <dbReference type="ARBA" id="ARBA00003330"/>
    </source>
</evidence>
<evidence type="ECO:0000256" key="7">
    <source>
        <dbReference type="ARBA" id="ARBA00023284"/>
    </source>
</evidence>
<dbReference type="GO" id="GO:0045454">
    <property type="term" value="P:cell redox homeostasis"/>
    <property type="evidence" value="ECO:0007669"/>
    <property type="project" value="TreeGrafter"/>
</dbReference>
<dbReference type="PROSITE" id="PS51352">
    <property type="entry name" value="THIOREDOXIN_2"/>
    <property type="match status" value="1"/>
</dbReference>
<dbReference type="PANTHER" id="PTHR42801:SF4">
    <property type="entry name" value="AHPC_TSA FAMILY PROTEIN"/>
    <property type="match status" value="1"/>
</dbReference>
<sequence length="173" mass="18382">MEIKTVLSIVAGLGSALICSANTSPLEVGAPAPVVKTVDEEGKEITIVDPSAKGFVLVYFYPKADTPGCTAQACSLRDAYTNITDEGITVYGVSTDTPDDQKAFKEKYDLPFTLIADSDGKVVEAFGVPLRGSFAKRQAFLIKDGKIVWRDLSASTAKQADDVLTIVKEKSGA</sequence>
<evidence type="ECO:0000256" key="11">
    <source>
        <dbReference type="ARBA" id="ARBA00049091"/>
    </source>
</evidence>
<dbReference type="PANTHER" id="PTHR42801">
    <property type="entry name" value="THIOREDOXIN-DEPENDENT PEROXIDE REDUCTASE"/>
    <property type="match status" value="1"/>
</dbReference>
<evidence type="ECO:0000256" key="6">
    <source>
        <dbReference type="ARBA" id="ARBA00023157"/>
    </source>
</evidence>
<comment type="catalytic activity">
    <reaction evidence="11">
        <text>a hydroperoxide + [thioredoxin]-dithiol = an alcohol + [thioredoxin]-disulfide + H2O</text>
        <dbReference type="Rhea" id="RHEA:62620"/>
        <dbReference type="Rhea" id="RHEA-COMP:10698"/>
        <dbReference type="Rhea" id="RHEA-COMP:10700"/>
        <dbReference type="ChEBI" id="CHEBI:15377"/>
        <dbReference type="ChEBI" id="CHEBI:29950"/>
        <dbReference type="ChEBI" id="CHEBI:30879"/>
        <dbReference type="ChEBI" id="CHEBI:35924"/>
        <dbReference type="ChEBI" id="CHEBI:50058"/>
        <dbReference type="EC" id="1.11.1.24"/>
    </reaction>
</comment>
<dbReference type="Pfam" id="PF00578">
    <property type="entry name" value="AhpC-TSA"/>
    <property type="match status" value="1"/>
</dbReference>
<dbReference type="InterPro" id="IPR000866">
    <property type="entry name" value="AhpC/TSA"/>
</dbReference>
<evidence type="ECO:0000256" key="5">
    <source>
        <dbReference type="ARBA" id="ARBA00023002"/>
    </source>
</evidence>
<evidence type="ECO:0000256" key="2">
    <source>
        <dbReference type="ARBA" id="ARBA00013017"/>
    </source>
</evidence>
<dbReference type="GO" id="GO:0008379">
    <property type="term" value="F:thioredoxin peroxidase activity"/>
    <property type="evidence" value="ECO:0007669"/>
    <property type="project" value="TreeGrafter"/>
</dbReference>
<protein>
    <recommendedName>
        <fullName evidence="2">thioredoxin-dependent peroxiredoxin</fullName>
        <ecNumber evidence="2">1.11.1.24</ecNumber>
    </recommendedName>
    <alternativeName>
        <fullName evidence="8">Thioredoxin peroxidase</fullName>
    </alternativeName>
    <alternativeName>
        <fullName evidence="10">Thioredoxin-dependent peroxiredoxin Bcp</fullName>
    </alternativeName>
</protein>
<evidence type="ECO:0000256" key="10">
    <source>
        <dbReference type="ARBA" id="ARBA00042639"/>
    </source>
</evidence>
<gene>
    <name evidence="13" type="ORF">RZN69_00645</name>
</gene>
<dbReference type="KEGG" id="puo:RZN69_00645"/>
<organism evidence="13 14">
    <name type="scientific">Rubellicoccus peritrichatus</name>
    <dbReference type="NCBI Taxonomy" id="3080537"/>
    <lineage>
        <taxon>Bacteria</taxon>
        <taxon>Pseudomonadati</taxon>
        <taxon>Verrucomicrobiota</taxon>
        <taxon>Opitutia</taxon>
        <taxon>Puniceicoccales</taxon>
        <taxon>Cerasicoccaceae</taxon>
        <taxon>Rubellicoccus</taxon>
    </lineage>
</organism>
<keyword evidence="6" id="KW-1015">Disulfide bond</keyword>
<evidence type="ECO:0000256" key="9">
    <source>
        <dbReference type="ARBA" id="ARBA00038489"/>
    </source>
</evidence>
<evidence type="ECO:0000259" key="12">
    <source>
        <dbReference type="PROSITE" id="PS51352"/>
    </source>
</evidence>
<proteinExistence type="inferred from homology"/>